<reference evidence="1 2" key="1">
    <citation type="submission" date="2021-06" db="EMBL/GenBank/DDBJ databases">
        <title>A haploid diamondback moth (Plutella xylostella L.) genome assembly resolves 31 chromosomes and identifies a diamide resistance mutation.</title>
        <authorList>
            <person name="Ward C.M."/>
            <person name="Perry K.D."/>
            <person name="Baker G."/>
            <person name="Powis K."/>
            <person name="Heckel D.G."/>
            <person name="Baxter S.W."/>
        </authorList>
    </citation>
    <scope>NUCLEOTIDE SEQUENCE [LARGE SCALE GENOMIC DNA]</scope>
    <source>
        <strain evidence="1 2">LV</strain>
        <tissue evidence="1">Single pupa</tissue>
    </source>
</reference>
<proteinExistence type="predicted"/>
<name>A0ABQ7QPX6_PLUXY</name>
<sequence>MAAVLMKIKIVHIWSMDELIEFLRRIKNRTEFIENLSVILIDSLPCLMFQYLGDDCKVGLSALNVFVNYCNYLCKEMHLSIVCVNIQTRWVDQDASDLEDDIESSVSKETVRIEKRNRCLGRYWQHIPALVLLVERTKDCENGSAEINISVTKSAFGVSNLSCTLKLSELGVT</sequence>
<evidence type="ECO:0000313" key="2">
    <source>
        <dbReference type="Proteomes" id="UP000823941"/>
    </source>
</evidence>
<keyword evidence="2" id="KW-1185">Reference proteome</keyword>
<dbReference type="InterPro" id="IPR027417">
    <property type="entry name" value="P-loop_NTPase"/>
</dbReference>
<dbReference type="EMBL" id="JAHIBW010000010">
    <property type="protein sequence ID" value="KAG7307082.1"/>
    <property type="molecule type" value="Genomic_DNA"/>
</dbReference>
<gene>
    <name evidence="1" type="ORF">JYU34_007217</name>
</gene>
<comment type="caution">
    <text evidence="1">The sequence shown here is derived from an EMBL/GenBank/DDBJ whole genome shotgun (WGS) entry which is preliminary data.</text>
</comment>
<dbReference type="Gene3D" id="3.40.50.300">
    <property type="entry name" value="P-loop containing nucleotide triphosphate hydrolases"/>
    <property type="match status" value="1"/>
</dbReference>
<dbReference type="Proteomes" id="UP000823941">
    <property type="component" value="Chromosome 10"/>
</dbReference>
<evidence type="ECO:0000313" key="1">
    <source>
        <dbReference type="EMBL" id="KAG7307082.1"/>
    </source>
</evidence>
<accession>A0ABQ7QPX6</accession>
<organism evidence="1 2">
    <name type="scientific">Plutella xylostella</name>
    <name type="common">Diamondback moth</name>
    <name type="synonym">Plutella maculipennis</name>
    <dbReference type="NCBI Taxonomy" id="51655"/>
    <lineage>
        <taxon>Eukaryota</taxon>
        <taxon>Metazoa</taxon>
        <taxon>Ecdysozoa</taxon>
        <taxon>Arthropoda</taxon>
        <taxon>Hexapoda</taxon>
        <taxon>Insecta</taxon>
        <taxon>Pterygota</taxon>
        <taxon>Neoptera</taxon>
        <taxon>Endopterygota</taxon>
        <taxon>Lepidoptera</taxon>
        <taxon>Glossata</taxon>
        <taxon>Ditrysia</taxon>
        <taxon>Yponomeutoidea</taxon>
        <taxon>Plutellidae</taxon>
        <taxon>Plutella</taxon>
    </lineage>
</organism>
<protein>
    <submittedName>
        <fullName evidence="1">Uncharacterized protein</fullName>
    </submittedName>
</protein>